<dbReference type="KEGG" id="vg:75576153"/>
<name>A0A348JCN8_9CAUD</name>
<dbReference type="GeneID" id="75576153"/>
<dbReference type="EMBL" id="BK010471">
    <property type="protein sequence ID" value="DAB41533.1"/>
    <property type="molecule type" value="Genomic_DNA"/>
</dbReference>
<proteinExistence type="predicted"/>
<reference evidence="1 2" key="1">
    <citation type="journal article" date="2014" name="Nat. Commun.">
        <title>A highly abundant bacteriophage discovered in the unknown sequences of human faecal metagenomes.</title>
        <authorList>
            <person name="Dutilh B.E."/>
            <person name="Cassman N."/>
            <person name="McNair K."/>
            <person name="Sanchez S.E."/>
            <person name="Silva G.G."/>
            <person name="Boling L."/>
            <person name="Barr J.J."/>
            <person name="Speth D.R."/>
            <person name="Seguritan V."/>
            <person name="Aziz R.K."/>
            <person name="Felts B."/>
            <person name="Dinsdale E.A."/>
            <person name="Mokili J.L."/>
            <person name="Edwards R.A."/>
        </authorList>
    </citation>
    <scope>NUCLEOTIDE SEQUENCE [LARGE SCALE GENOMIC DNA]</scope>
</reference>
<keyword evidence="2" id="KW-1185">Reference proteome</keyword>
<accession>A0A348JCN8</accession>
<dbReference type="Proteomes" id="UP001097704">
    <property type="component" value="Segment"/>
</dbReference>
<protein>
    <submittedName>
        <fullName evidence="1">Uncharacterized protein</fullName>
    </submittedName>
</protein>
<dbReference type="RefSeq" id="YP_010509416.1">
    <property type="nucleotide sequence ID" value="NC_067194.1"/>
</dbReference>
<evidence type="ECO:0000313" key="2">
    <source>
        <dbReference type="Proteomes" id="UP001097704"/>
    </source>
</evidence>
<evidence type="ECO:0000313" key="1">
    <source>
        <dbReference type="EMBL" id="DAB41533.1"/>
    </source>
</evidence>
<sequence>MNYITYKQIDGTITSGFKVKLYDIVTLNTGYWKDKLAIVLYINEDKKQIKVRIIECGMNLTLKVKDVQFVNHNNRTAARSYIDLCNKLSKTFRDKYTDKQYIKDNWFTDKFIINDITADTIAKGIGQYITNTDSDRYSVSAIMWLSDIKDYIDALLKYGDFDFVAKAFKIYNITDTRFELIRKLYHYFYD</sequence>
<gene>
    <name evidence="1" type="primary">KP06_gp10</name>
</gene>
<organism evidence="1 2">
    <name type="scientific">Carjivirus communis</name>
    <dbReference type="NCBI Taxonomy" id="2955582"/>
    <lineage>
        <taxon>Viruses</taxon>
        <taxon>Duplodnaviria</taxon>
        <taxon>Heunggongvirae</taxon>
        <taxon>Uroviricota</taxon>
        <taxon>Caudoviricetes</taxon>
        <taxon>Crassvirales</taxon>
        <taxon>Intestiviridae</taxon>
        <taxon>Crudevirinae</taxon>
        <taxon>Carjivirus</taxon>
    </lineage>
</organism>